<protein>
    <submittedName>
        <fullName evidence="1">K7_Emi1p</fullName>
    </submittedName>
</protein>
<proteinExistence type="predicted"/>
<sequence>MIITIKFESKEKLVSMKQYITVVGVSVNQEGTFSWRPGTFYMKIHEESAAGPFAKGAEISDLSNSSAIGCGISINQEGGDGSIRVKESSLRKKQERMSTKYPTTMSCREAFDQLTSCYSIGGQFRSYYRYGDFTSCDKQVSKFKFCIIHGNDPVKVQEWYKDQVSNNKALENTSGVIWQERETTANK</sequence>
<dbReference type="PANTHER" id="PTHR28052:SF1">
    <property type="entry name" value="UPF0545 PROTEIN C22ORF39"/>
    <property type="match status" value="1"/>
</dbReference>
<organism evidence="1 2">
    <name type="scientific">Saccharomyces cerevisiae (strain Kyokai no. 7 / NBRC 101557)</name>
    <name type="common">Baker's yeast</name>
    <dbReference type="NCBI Taxonomy" id="721032"/>
    <lineage>
        <taxon>Eukaryota</taxon>
        <taxon>Fungi</taxon>
        <taxon>Dikarya</taxon>
        <taxon>Ascomycota</taxon>
        <taxon>Saccharomycotina</taxon>
        <taxon>Saccharomycetes</taxon>
        <taxon>Saccharomycetales</taxon>
        <taxon>Saccharomycetaceae</taxon>
        <taxon>Saccharomyces</taxon>
    </lineage>
</organism>
<accession>G2WBN9</accession>
<gene>
    <name evidence="1" type="primary">K7_EMI1</name>
    <name evidence="1" type="ORF">SYK7_017501</name>
</gene>
<dbReference type="Proteomes" id="UP000001608">
    <property type="component" value="Chromosome 4"/>
</dbReference>
<comment type="caution">
    <text evidence="1">The sequence shown here is derived from an EMBL/GenBank/DDBJ whole genome shotgun (WGS) entry which is preliminary data.</text>
</comment>
<dbReference type="PANTHER" id="PTHR28052">
    <property type="entry name" value="UPF0545 PROTEIN C22ORF39"/>
    <property type="match status" value="1"/>
</dbReference>
<evidence type="ECO:0000313" key="2">
    <source>
        <dbReference type="Proteomes" id="UP000001608"/>
    </source>
</evidence>
<dbReference type="HOGENOM" id="CLU_1556487_0_0_1"/>
<dbReference type="InterPro" id="IPR021475">
    <property type="entry name" value="Pants/Emi1-like"/>
</dbReference>
<evidence type="ECO:0000313" key="1">
    <source>
        <dbReference type="EMBL" id="GAA22721.1"/>
    </source>
</evidence>
<dbReference type="Pfam" id="PF11326">
    <property type="entry name" value="PANTS-like"/>
    <property type="match status" value="1"/>
</dbReference>
<dbReference type="EMBL" id="DG000040">
    <property type="protein sequence ID" value="GAA22721.1"/>
    <property type="molecule type" value="Genomic_DNA"/>
</dbReference>
<reference evidence="1 2" key="1">
    <citation type="journal article" date="2011" name="DNA Res.">
        <title>Whole-genome sequencing of sake yeast Saccharomyces cerevisiae Kyokai no. 7.</title>
        <authorList>
            <person name="Akao T."/>
            <person name="Yashiro I."/>
            <person name="Hosoyama A."/>
            <person name="Kitagaki H."/>
            <person name="Horikawa H."/>
            <person name="Watanabe D."/>
            <person name="Akada R."/>
            <person name="Ando Y."/>
            <person name="Harashima S."/>
            <person name="Inoue T."/>
            <person name="Inoue Y."/>
            <person name="Kajiwara S."/>
            <person name="Kitamoto K."/>
            <person name="Kitamoto N."/>
            <person name="Kobayashi O."/>
            <person name="Kuhara S."/>
            <person name="Masubuchi T."/>
            <person name="Mizoguchi H."/>
            <person name="Nakao Y."/>
            <person name="Nakazato A."/>
            <person name="Namise M."/>
            <person name="Oba T."/>
            <person name="Ogata T."/>
            <person name="Ohta A."/>
            <person name="Sato M."/>
            <person name="Shibasaki S."/>
            <person name="Takatsume Y."/>
            <person name="Tanimoto S."/>
            <person name="Tsuboi H."/>
            <person name="Nishimura A."/>
            <person name="Yoda K."/>
            <person name="Ishikawa T."/>
            <person name="Iwashita K."/>
            <person name="Fujita N."/>
            <person name="Shimoi H."/>
        </authorList>
    </citation>
    <scope>NUCLEOTIDE SEQUENCE [LARGE SCALE GENOMIC DNA]</scope>
    <source>
        <strain evidence="2">Kyokai no. 7 / NBRC 101557</strain>
    </source>
</reference>
<name>G2WBN9_YEASK</name>
<dbReference type="AlphaFoldDB" id="G2WBN9"/>
<dbReference type="OrthoDB" id="2017405at2759"/>